<evidence type="ECO:0000256" key="8">
    <source>
        <dbReference type="SAM" id="Phobius"/>
    </source>
</evidence>
<evidence type="ECO:0000256" key="6">
    <source>
        <dbReference type="ARBA" id="ARBA00022989"/>
    </source>
</evidence>
<dbReference type="PANTHER" id="PTHR33908">
    <property type="entry name" value="MANNOSYLTRANSFERASE YKCB-RELATED"/>
    <property type="match status" value="1"/>
</dbReference>
<evidence type="ECO:0000313" key="9">
    <source>
        <dbReference type="EMBL" id="GAA3992752.1"/>
    </source>
</evidence>
<keyword evidence="2" id="KW-1003">Cell membrane</keyword>
<feature type="transmembrane region" description="Helical" evidence="8">
    <location>
        <begin position="207"/>
        <end position="225"/>
    </location>
</feature>
<keyword evidence="10" id="KW-1185">Reference proteome</keyword>
<keyword evidence="3" id="KW-0328">Glycosyltransferase</keyword>
<name>A0ABP7R5L2_9BACT</name>
<dbReference type="EMBL" id="BAABDI010000051">
    <property type="protein sequence ID" value="GAA3992752.1"/>
    <property type="molecule type" value="Genomic_DNA"/>
</dbReference>
<sequence>MLGLVLAAFVLRALFTVYGAPVYIGMPAPLCYSFGDATSYMWAAENLIDKGHFTFDFLEPDAAFGRLPGYPLFYGLHYLLFGPVRAIYATAWSQVVLDSLAVLLVFAIVRRLAPRSRFAPWVGAALYASYPFIIFWVPMVYTELMATDVTLLIFYAMLRYSGSGRAAFGLGLLVAVGLFTREYLGLFLPIVLLWVVWQKGGFARRQAWTAAVLVGLGFGALYATWPIRNYLSYHRIELLKPKTAGYASHKEDLDEYRSWVHAWTNDENPWIEKIAEGSGPIAFPAGVFANATEAARAQELITLARQCGSSFFMQREAASSTHYGLEQEKAAAAAHLPITGGSGQSIYRSIYTVYRDTAYMMHDSTYLHFRNHNCNAEVGAGFRALRQSYARQHPVGYWLHVPGSNLFKAFFKSSTNGSFGGAKDVAIRILFGYRSLLLLVGLLALWVHRREPAMWAVALFVGGMIFFICLIMRNLEMRYLLQADVLMLLPAAVLLGELADRLLNRRLAPAQPLPAEAA</sequence>
<evidence type="ECO:0000256" key="7">
    <source>
        <dbReference type="ARBA" id="ARBA00023136"/>
    </source>
</evidence>
<dbReference type="PANTHER" id="PTHR33908:SF11">
    <property type="entry name" value="MEMBRANE PROTEIN"/>
    <property type="match status" value="1"/>
</dbReference>
<proteinExistence type="predicted"/>
<keyword evidence="4" id="KW-0808">Transferase</keyword>
<reference evidence="10" key="1">
    <citation type="journal article" date="2019" name="Int. J. Syst. Evol. Microbiol.">
        <title>The Global Catalogue of Microorganisms (GCM) 10K type strain sequencing project: providing services to taxonomists for standard genome sequencing and annotation.</title>
        <authorList>
            <consortium name="The Broad Institute Genomics Platform"/>
            <consortium name="The Broad Institute Genome Sequencing Center for Infectious Disease"/>
            <person name="Wu L."/>
            <person name="Ma J."/>
        </authorList>
    </citation>
    <scope>NUCLEOTIDE SEQUENCE [LARGE SCALE GENOMIC DNA]</scope>
    <source>
        <strain evidence="10">JCM 17217</strain>
    </source>
</reference>
<feature type="transmembrane region" description="Helical" evidence="8">
    <location>
        <begin position="144"/>
        <end position="160"/>
    </location>
</feature>
<comment type="caution">
    <text evidence="9">The sequence shown here is derived from an EMBL/GenBank/DDBJ whole genome shotgun (WGS) entry which is preliminary data.</text>
</comment>
<evidence type="ECO:0000256" key="2">
    <source>
        <dbReference type="ARBA" id="ARBA00022475"/>
    </source>
</evidence>
<evidence type="ECO:0000256" key="5">
    <source>
        <dbReference type="ARBA" id="ARBA00022692"/>
    </source>
</evidence>
<keyword evidence="6 8" id="KW-1133">Transmembrane helix</keyword>
<feature type="transmembrane region" description="Helical" evidence="8">
    <location>
        <begin position="118"/>
        <end position="138"/>
    </location>
</feature>
<evidence type="ECO:0000256" key="1">
    <source>
        <dbReference type="ARBA" id="ARBA00004651"/>
    </source>
</evidence>
<evidence type="ECO:0000256" key="3">
    <source>
        <dbReference type="ARBA" id="ARBA00022676"/>
    </source>
</evidence>
<feature type="transmembrane region" description="Helical" evidence="8">
    <location>
        <begin position="86"/>
        <end position="109"/>
    </location>
</feature>
<comment type="subcellular location">
    <subcellularLocation>
        <location evidence="1">Cell membrane</location>
        <topology evidence="1">Multi-pass membrane protein</topology>
    </subcellularLocation>
</comment>
<gene>
    <name evidence="9" type="ORF">GCM10022407_41350</name>
</gene>
<evidence type="ECO:0000256" key="4">
    <source>
        <dbReference type="ARBA" id="ARBA00022679"/>
    </source>
</evidence>
<keyword evidence="7 8" id="KW-0472">Membrane</keyword>
<evidence type="ECO:0000313" key="10">
    <source>
        <dbReference type="Proteomes" id="UP001501556"/>
    </source>
</evidence>
<dbReference type="InterPro" id="IPR050297">
    <property type="entry name" value="LipidA_mod_glycosyltrf_83"/>
</dbReference>
<protein>
    <recommendedName>
        <fullName evidence="11">Dolichyl-phosphate-mannose-protein mannosyltransferase</fullName>
    </recommendedName>
</protein>
<evidence type="ECO:0008006" key="11">
    <source>
        <dbReference type="Google" id="ProtNLM"/>
    </source>
</evidence>
<feature type="transmembrane region" description="Helical" evidence="8">
    <location>
        <begin position="453"/>
        <end position="472"/>
    </location>
</feature>
<accession>A0ABP7R5L2</accession>
<organism evidence="9 10">
    <name type="scientific">Hymenobacter antarcticus</name>
    <dbReference type="NCBI Taxonomy" id="486270"/>
    <lineage>
        <taxon>Bacteria</taxon>
        <taxon>Pseudomonadati</taxon>
        <taxon>Bacteroidota</taxon>
        <taxon>Cytophagia</taxon>
        <taxon>Cytophagales</taxon>
        <taxon>Hymenobacteraceae</taxon>
        <taxon>Hymenobacter</taxon>
    </lineage>
</organism>
<feature type="transmembrane region" description="Helical" evidence="8">
    <location>
        <begin position="425"/>
        <end position="447"/>
    </location>
</feature>
<keyword evidence="5 8" id="KW-0812">Transmembrane</keyword>
<dbReference type="Proteomes" id="UP001501556">
    <property type="component" value="Unassembled WGS sequence"/>
</dbReference>
<feature type="transmembrane region" description="Helical" evidence="8">
    <location>
        <begin position="172"/>
        <end position="195"/>
    </location>
</feature>